<organism evidence="2 3">
    <name type="scientific">Gomphillus americanus</name>
    <dbReference type="NCBI Taxonomy" id="1940652"/>
    <lineage>
        <taxon>Eukaryota</taxon>
        <taxon>Fungi</taxon>
        <taxon>Dikarya</taxon>
        <taxon>Ascomycota</taxon>
        <taxon>Pezizomycotina</taxon>
        <taxon>Lecanoromycetes</taxon>
        <taxon>OSLEUM clade</taxon>
        <taxon>Ostropomycetidae</taxon>
        <taxon>Ostropales</taxon>
        <taxon>Graphidaceae</taxon>
        <taxon>Gomphilloideae</taxon>
        <taxon>Gomphillus</taxon>
    </lineage>
</organism>
<dbReference type="Pfam" id="PF20246">
    <property type="entry name" value="DUF6601"/>
    <property type="match status" value="1"/>
</dbReference>
<accession>A0A8H3FER1</accession>
<feature type="transmembrane region" description="Helical" evidence="1">
    <location>
        <begin position="238"/>
        <end position="259"/>
    </location>
</feature>
<evidence type="ECO:0000313" key="3">
    <source>
        <dbReference type="Proteomes" id="UP000664169"/>
    </source>
</evidence>
<dbReference type="OrthoDB" id="5086500at2759"/>
<evidence type="ECO:0000313" key="2">
    <source>
        <dbReference type="EMBL" id="CAF9920608.1"/>
    </source>
</evidence>
<gene>
    <name evidence="2" type="ORF">GOMPHAMPRED_002087</name>
</gene>
<dbReference type="EMBL" id="CAJPDQ010000016">
    <property type="protein sequence ID" value="CAF9920608.1"/>
    <property type="molecule type" value="Genomic_DNA"/>
</dbReference>
<keyword evidence="1" id="KW-0812">Transmembrane</keyword>
<proteinExistence type="predicted"/>
<dbReference type="PANTHER" id="PTHR34414">
    <property type="entry name" value="HET DOMAIN-CONTAINING PROTEIN-RELATED"/>
    <property type="match status" value="1"/>
</dbReference>
<dbReference type="AlphaFoldDB" id="A0A8H3FER1"/>
<protein>
    <submittedName>
        <fullName evidence="2">Uncharacterized protein</fullName>
    </submittedName>
</protein>
<feature type="transmembrane region" description="Helical" evidence="1">
    <location>
        <begin position="279"/>
        <end position="308"/>
    </location>
</feature>
<keyword evidence="3" id="KW-1185">Reference proteome</keyword>
<evidence type="ECO:0000256" key="1">
    <source>
        <dbReference type="SAM" id="Phobius"/>
    </source>
</evidence>
<name>A0A8H3FER1_9LECA</name>
<dbReference type="InterPro" id="IPR046536">
    <property type="entry name" value="DUF6601"/>
</dbReference>
<keyword evidence="1" id="KW-0472">Membrane</keyword>
<dbReference type="PANTHER" id="PTHR34414:SF1">
    <property type="entry name" value="SUBTILISIN-LIKE SERINE PROTEASE"/>
    <property type="match status" value="1"/>
</dbReference>
<sequence>MVTNGLLLLFEKQYALCKDPVNQFSILGTIWRPSNASSTAQYPATKATMISLKQELGTPMLDEMYEHLWLVTQREGDNVDPLHRQLIKSRKLVIAENIRLHMVWHRDRIFLKPPPIYLFHHGFWEDVVLADPELQALVAGFLRSWSYLVRFPSDLRLAKEHGFLDSHITWDAWCNFIAPFRALKDSEVSRRYHFGQIRLLRLTLLYLLLRPPSGSSRWAYETLFWSIQSTLKLSLTPFLFIFATLSLILSAMQVLVSISPEDVDLAGFTSSGAVTLHNACWIFSIIVLLLSIIICLLFLLGPVAALTWQILWGYRRMRAVRSQETKA</sequence>
<dbReference type="Proteomes" id="UP000664169">
    <property type="component" value="Unassembled WGS sequence"/>
</dbReference>
<reference evidence="2" key="1">
    <citation type="submission" date="2021-03" db="EMBL/GenBank/DDBJ databases">
        <authorList>
            <person name="Tagirdzhanova G."/>
        </authorList>
    </citation>
    <scope>NUCLEOTIDE SEQUENCE</scope>
</reference>
<keyword evidence="1" id="KW-1133">Transmembrane helix</keyword>
<comment type="caution">
    <text evidence="2">The sequence shown here is derived from an EMBL/GenBank/DDBJ whole genome shotgun (WGS) entry which is preliminary data.</text>
</comment>